<evidence type="ECO:0000313" key="2">
    <source>
        <dbReference type="Proteomes" id="UP000289600"/>
    </source>
</evidence>
<keyword evidence="2" id="KW-1185">Reference proteome</keyword>
<name>A0A2P1EM72_9VIRU</name>
<evidence type="ECO:0000313" key="1">
    <source>
        <dbReference type="EMBL" id="AVL94994.1"/>
    </source>
</evidence>
<dbReference type="EMBL" id="MG807320">
    <property type="protein sequence ID" value="AVL94994.1"/>
    <property type="molecule type" value="Genomic_DNA"/>
</dbReference>
<reference evidence="2" key="1">
    <citation type="submission" date="2018-01" db="EMBL/GenBank/DDBJ databases">
        <title>Testimony of 'menage a trois' revealed by the proteome of Megavirus virophage.</title>
        <authorList>
            <person name="Jeudy S."/>
            <person name="Bertaux L."/>
            <person name="Alempic J.-M."/>
            <person name="Lartigue A."/>
            <person name="Legendre M."/>
            <person name="Philippe N."/>
            <person name="Beucher L."/>
            <person name="Biondi E."/>
            <person name="Juul S."/>
            <person name="Turner D."/>
            <person name="Coute Y."/>
            <person name="Claverie J.-M."/>
            <person name="Abergel C."/>
        </authorList>
    </citation>
    <scope>NUCLEOTIDE SEQUENCE [LARGE SCALE GENOMIC DNA]</scope>
</reference>
<dbReference type="Proteomes" id="UP000289600">
    <property type="component" value="Segment"/>
</dbReference>
<sequence length="318" mass="37879">MILKFYYKIYDDLPLGLYEAKHSDLYLLKTNTTELTWCFEEYIYLVEVDLNDPETIFHKSEYDEFRCNKFNILEKYSLLDLSTFNNIGVKKVFISPHNTEDSKFINFIHVLNESGIELYFSDYFMYHASTRGYTNLLNLYFIYGHKICRNGNEINGSSVYYKIKSLNWWINSGLEFEYSDESFSFYSGIKEKKILKVLNWWINSGLEIKYDNKFIKLLSKNKYIQILDLLLLYKFKIVCDEEIIDHASAYGGVEILNWWLNSGIELNYTEKSIDSIIGHRNEKTLKWWINSGLKLKYTKAFVIGSKKWLKEIGVYHYL</sequence>
<evidence type="ECO:0008006" key="3">
    <source>
        <dbReference type="Google" id="ProtNLM"/>
    </source>
</evidence>
<protein>
    <recommendedName>
        <fullName evidence="3">Ankyrin repeat protein</fullName>
    </recommendedName>
</protein>
<proteinExistence type="predicted"/>
<accession>A0A2P1EM72</accession>
<gene>
    <name evidence="1" type="ORF">mc_608</name>
</gene>
<organism evidence="1 2">
    <name type="scientific">Moumouvirus australiensis</name>
    <dbReference type="NCBI Taxonomy" id="2109587"/>
    <lineage>
        <taxon>Viruses</taxon>
        <taxon>Varidnaviria</taxon>
        <taxon>Bamfordvirae</taxon>
        <taxon>Nucleocytoviricota</taxon>
        <taxon>Megaviricetes</taxon>
        <taxon>Imitervirales</taxon>
        <taxon>Mimiviridae</taxon>
        <taxon>Megamimivirinae</taxon>
        <taxon>Moumouvirus</taxon>
        <taxon>Moumouvirus australiense</taxon>
    </lineage>
</organism>